<evidence type="ECO:0000313" key="2">
    <source>
        <dbReference type="Proteomes" id="UP000072618"/>
    </source>
</evidence>
<sequence length="84" mass="10062">MDIAEYHKSMIEVIANDLFDKVSELIEMHNKDVWLTQQELMDREGISWQEVKKMERFGLQSIKQGKYKKYCLADVNEVKHLMKK</sequence>
<dbReference type="PATRIC" id="fig|1307.473.peg.1131"/>
<accession>A0A0M9FIB1</accession>
<proteinExistence type="predicted"/>
<gene>
    <name evidence="1" type="ORF">ERS132394_00619</name>
</gene>
<reference evidence="1 2" key="1">
    <citation type="submission" date="2016-02" db="EMBL/GenBank/DDBJ databases">
        <authorList>
            <consortium name="Pathogen Informatics"/>
        </authorList>
    </citation>
    <scope>NUCLEOTIDE SEQUENCE [LARGE SCALE GENOMIC DNA]</scope>
    <source>
        <strain evidence="1 2">LSS32</strain>
    </source>
</reference>
<dbReference type="EMBL" id="FIGJ01000006">
    <property type="protein sequence ID" value="CYU46851.1"/>
    <property type="molecule type" value="Genomic_DNA"/>
</dbReference>
<dbReference type="Proteomes" id="UP000072618">
    <property type="component" value="Unassembled WGS sequence"/>
</dbReference>
<organism evidence="1 2">
    <name type="scientific">Streptococcus suis</name>
    <dbReference type="NCBI Taxonomy" id="1307"/>
    <lineage>
        <taxon>Bacteria</taxon>
        <taxon>Bacillati</taxon>
        <taxon>Bacillota</taxon>
        <taxon>Bacilli</taxon>
        <taxon>Lactobacillales</taxon>
        <taxon>Streptococcaceae</taxon>
        <taxon>Streptococcus</taxon>
    </lineage>
</organism>
<name>A0A0M9FIB1_STRSU</name>
<dbReference type="AlphaFoldDB" id="A0A0M9FIB1"/>
<dbReference type="RefSeq" id="WP_044672137.1">
    <property type="nucleotide sequence ID" value="NZ_CEEO01000019.1"/>
</dbReference>
<protein>
    <submittedName>
        <fullName evidence="1">Phage protein</fullName>
    </submittedName>
</protein>
<evidence type="ECO:0000313" key="1">
    <source>
        <dbReference type="EMBL" id="CYU46851.1"/>
    </source>
</evidence>